<proteinExistence type="predicted"/>
<evidence type="ECO:0008006" key="3">
    <source>
        <dbReference type="Google" id="ProtNLM"/>
    </source>
</evidence>
<reference evidence="1 2" key="1">
    <citation type="submission" date="2016-10" db="EMBL/GenBank/DDBJ databases">
        <authorList>
            <person name="de Groot N.N."/>
        </authorList>
    </citation>
    <scope>NUCLEOTIDE SEQUENCE [LARGE SCALE GENOMIC DNA]</scope>
    <source>
        <strain evidence="1 2">L14</strain>
    </source>
</reference>
<evidence type="ECO:0000313" key="2">
    <source>
        <dbReference type="Proteomes" id="UP000183843"/>
    </source>
</evidence>
<sequence length="291" mass="33739">MPAKFFRCNAGEKIPFEQCLKHCDQRCMSLPALTAAVDSTRHWFGKPSVTQLIKPTRQTYLEIVHDYAIDPMGGIAAMIGTNSHKAFEDNQPNGWLAEVRLEDDITSGQFDAYDCKNQILWDWKFFGAFRISKALGFKPKWRSRIVTRGKDKGKEKWEQVFEPGGIRDVREIAIQLNYYRYLMEKHGIHVKAINVNMFVRGGVDATAKKYGITQAGYIVPIHFISLKWVRTYMKAKYDALMKALESGEIPPVCNKRDRWDNSKSYPDRKCRDWCDVHEFCPYWQENYGGKS</sequence>
<gene>
    <name evidence="1" type="ORF">SAMN05216587_11175</name>
</gene>
<dbReference type="Proteomes" id="UP000183843">
    <property type="component" value="Unassembled WGS sequence"/>
</dbReference>
<name>A0A1I0YE76_SELRU</name>
<evidence type="ECO:0000313" key="1">
    <source>
        <dbReference type="EMBL" id="SFB10533.1"/>
    </source>
</evidence>
<dbReference type="RefSeq" id="WP_074816774.1">
    <property type="nucleotide sequence ID" value="NZ_FOJX01000011.1"/>
</dbReference>
<protein>
    <recommendedName>
        <fullName evidence="3">PD-(D/E)XK nuclease superfamily protein</fullName>
    </recommendedName>
</protein>
<dbReference type="EMBL" id="FOJX01000011">
    <property type="protein sequence ID" value="SFB10533.1"/>
    <property type="molecule type" value="Genomic_DNA"/>
</dbReference>
<accession>A0A1I0YE76</accession>
<dbReference type="AlphaFoldDB" id="A0A1I0YE76"/>
<organism evidence="1 2">
    <name type="scientific">Selenomonas ruminantium</name>
    <dbReference type="NCBI Taxonomy" id="971"/>
    <lineage>
        <taxon>Bacteria</taxon>
        <taxon>Bacillati</taxon>
        <taxon>Bacillota</taxon>
        <taxon>Negativicutes</taxon>
        <taxon>Selenomonadales</taxon>
        <taxon>Selenomonadaceae</taxon>
        <taxon>Selenomonas</taxon>
    </lineage>
</organism>